<dbReference type="Gene3D" id="1.20.1250.20">
    <property type="entry name" value="MFS general substrate transporter like domains"/>
    <property type="match status" value="1"/>
</dbReference>
<evidence type="ECO:0000256" key="1">
    <source>
        <dbReference type="ARBA" id="ARBA00004141"/>
    </source>
</evidence>
<dbReference type="Pfam" id="PF00083">
    <property type="entry name" value="Sugar_tr"/>
    <property type="match status" value="1"/>
</dbReference>
<protein>
    <submittedName>
        <fullName evidence="10">Putative MFS transporter</fullName>
    </submittedName>
</protein>
<feature type="transmembrane region" description="Helical" evidence="8">
    <location>
        <begin position="363"/>
        <end position="381"/>
    </location>
</feature>
<evidence type="ECO:0000256" key="2">
    <source>
        <dbReference type="ARBA" id="ARBA00010992"/>
    </source>
</evidence>
<reference evidence="10 11" key="1">
    <citation type="submission" date="2018-07" db="EMBL/GenBank/DDBJ databases">
        <title>Genomic Encyclopedia of Type Strains, Phase IV (KMG-IV): sequencing the most valuable type-strain genomes for metagenomic binning, comparative biology and taxonomic classification.</title>
        <authorList>
            <person name="Goeker M."/>
        </authorList>
    </citation>
    <scope>NUCLEOTIDE SEQUENCE [LARGE SCALE GENOMIC DNA]</scope>
    <source>
        <strain evidence="10 11">DSM 5603</strain>
    </source>
</reference>
<name>A0A370G2E1_GLULI</name>
<feature type="region of interest" description="Disordered" evidence="7">
    <location>
        <begin position="1"/>
        <end position="28"/>
    </location>
</feature>
<comment type="caution">
    <text evidence="10">The sequence shown here is derived from an EMBL/GenBank/DDBJ whole genome shotgun (WGS) entry which is preliminary data.</text>
</comment>
<feature type="transmembrane region" description="Helical" evidence="8">
    <location>
        <begin position="420"/>
        <end position="437"/>
    </location>
</feature>
<keyword evidence="5 8" id="KW-1133">Transmembrane helix</keyword>
<feature type="transmembrane region" description="Helical" evidence="8">
    <location>
        <begin position="449"/>
        <end position="470"/>
    </location>
</feature>
<keyword evidence="11" id="KW-1185">Reference proteome</keyword>
<feature type="transmembrane region" description="Helical" evidence="8">
    <location>
        <begin position="83"/>
        <end position="107"/>
    </location>
</feature>
<keyword evidence="4 8" id="KW-0812">Transmembrane</keyword>
<evidence type="ECO:0000256" key="8">
    <source>
        <dbReference type="SAM" id="Phobius"/>
    </source>
</evidence>
<dbReference type="EMBL" id="QQAW01000011">
    <property type="protein sequence ID" value="RDI36233.1"/>
    <property type="molecule type" value="Genomic_DNA"/>
</dbReference>
<keyword evidence="6 8" id="KW-0472">Membrane</keyword>
<accession>A0A370G2E1</accession>
<dbReference type="GO" id="GO:0022857">
    <property type="term" value="F:transmembrane transporter activity"/>
    <property type="evidence" value="ECO:0007669"/>
    <property type="project" value="InterPro"/>
</dbReference>
<comment type="subcellular location">
    <subcellularLocation>
        <location evidence="1">Membrane</location>
        <topology evidence="1">Multi-pass membrane protein</topology>
    </subcellularLocation>
</comment>
<gene>
    <name evidence="10" type="ORF">C7453_11117</name>
</gene>
<feature type="transmembrane region" description="Helical" evidence="8">
    <location>
        <begin position="387"/>
        <end position="408"/>
    </location>
</feature>
<proteinExistence type="inferred from homology"/>
<evidence type="ECO:0000313" key="10">
    <source>
        <dbReference type="EMBL" id="RDI36233.1"/>
    </source>
</evidence>
<dbReference type="InterPro" id="IPR036259">
    <property type="entry name" value="MFS_trans_sf"/>
</dbReference>
<comment type="similarity">
    <text evidence="2">Belongs to the major facilitator superfamily. Sugar transporter (TC 2.A.1.1) family.</text>
</comment>
<feature type="transmembrane region" description="Helical" evidence="8">
    <location>
        <begin position="145"/>
        <end position="166"/>
    </location>
</feature>
<keyword evidence="3" id="KW-0813">Transport</keyword>
<feature type="domain" description="Major facilitator superfamily (MFS) profile" evidence="9">
    <location>
        <begin position="54"/>
        <end position="475"/>
    </location>
</feature>
<feature type="transmembrane region" description="Helical" evidence="8">
    <location>
        <begin position="211"/>
        <end position="228"/>
    </location>
</feature>
<organism evidence="10 11">
    <name type="scientific">Gluconacetobacter liquefaciens</name>
    <name type="common">Acetobacter liquefaciens</name>
    <dbReference type="NCBI Taxonomy" id="89584"/>
    <lineage>
        <taxon>Bacteria</taxon>
        <taxon>Pseudomonadati</taxon>
        <taxon>Pseudomonadota</taxon>
        <taxon>Alphaproteobacteria</taxon>
        <taxon>Acetobacterales</taxon>
        <taxon>Acetobacteraceae</taxon>
        <taxon>Gluconacetobacter</taxon>
    </lineage>
</organism>
<evidence type="ECO:0000256" key="5">
    <source>
        <dbReference type="ARBA" id="ARBA00022989"/>
    </source>
</evidence>
<feature type="transmembrane region" description="Helical" evidence="8">
    <location>
        <begin position="338"/>
        <end position="356"/>
    </location>
</feature>
<evidence type="ECO:0000259" key="9">
    <source>
        <dbReference type="PROSITE" id="PS50850"/>
    </source>
</evidence>
<evidence type="ECO:0000313" key="11">
    <source>
        <dbReference type="Proteomes" id="UP000254958"/>
    </source>
</evidence>
<dbReference type="RefSeq" id="WP_211311085.1">
    <property type="nucleotide sequence ID" value="NZ_BJMI01000030.1"/>
</dbReference>
<evidence type="ECO:0000256" key="3">
    <source>
        <dbReference type="ARBA" id="ARBA00022448"/>
    </source>
</evidence>
<dbReference type="InterPro" id="IPR020846">
    <property type="entry name" value="MFS_dom"/>
</dbReference>
<sequence length="490" mass="51429">MPTMERTLHPDALDDRQDAAAGASPARSASPLSAMQQMEAALVQIGVTKAHKQVIALILSGCLFDSLEQNTVGIVGPLLRRQWGLTMADIGFLNTLTFASAAAGRLLSGLIGDRHGRRVMLGTNLLLFTAGSLGCALAPDFTALCVFRVIVGFGIGGEVSTAVTMLSEFCSPAFRGTAAGLVNVGAGGIGNFLAPMFGLLVFTLFPGPNGWRFLFASLAIPCLLVVFYRRFMPETPRFLVSAGRIAEANTVLSQFASGSLRTLRGASTPYVTAEPPGHGAGRPAAWHSIFAPPYLSRTLFVSCAILMCYGAQLSVLTLLPTIFMSLGHSYTNSLVDTSITQAGSVVGTLLASFLARSVPRRKVLTAGALCAVLSVAGILSAAHNADAVMTCAVIFQVFALLLNTSIWVYVPELYPTRSRAFGVAVVLAAGSAAGAIMPTVTGSLFDHHGLGAVLTLVAIMYGACLVCIQFSPETFDRSMEYASLPAQDRP</sequence>
<dbReference type="PANTHER" id="PTHR23511:SF34">
    <property type="entry name" value="SYNAPTIC VESICLE GLYCOPROTEIN 2"/>
    <property type="match status" value="1"/>
</dbReference>
<dbReference type="PROSITE" id="PS50850">
    <property type="entry name" value="MFS"/>
    <property type="match status" value="1"/>
</dbReference>
<dbReference type="AlphaFoldDB" id="A0A370G2E1"/>
<feature type="compositionally biased region" description="Low complexity" evidence="7">
    <location>
        <begin position="19"/>
        <end position="28"/>
    </location>
</feature>
<dbReference type="InterPro" id="IPR005828">
    <property type="entry name" value="MFS_sugar_transport-like"/>
</dbReference>
<evidence type="ECO:0000256" key="7">
    <source>
        <dbReference type="SAM" id="MobiDB-lite"/>
    </source>
</evidence>
<dbReference type="Proteomes" id="UP000254958">
    <property type="component" value="Unassembled WGS sequence"/>
</dbReference>
<feature type="transmembrane region" description="Helical" evidence="8">
    <location>
        <begin position="178"/>
        <end position="205"/>
    </location>
</feature>
<dbReference type="SUPFAM" id="SSF103473">
    <property type="entry name" value="MFS general substrate transporter"/>
    <property type="match status" value="1"/>
</dbReference>
<dbReference type="GO" id="GO:0016020">
    <property type="term" value="C:membrane"/>
    <property type="evidence" value="ECO:0007669"/>
    <property type="project" value="UniProtKB-SubCell"/>
</dbReference>
<evidence type="ECO:0000256" key="4">
    <source>
        <dbReference type="ARBA" id="ARBA00022692"/>
    </source>
</evidence>
<dbReference type="PANTHER" id="PTHR23511">
    <property type="entry name" value="SYNAPTIC VESICLE GLYCOPROTEIN 2"/>
    <property type="match status" value="1"/>
</dbReference>
<feature type="compositionally biased region" description="Basic and acidic residues" evidence="7">
    <location>
        <begin position="1"/>
        <end position="18"/>
    </location>
</feature>
<feature type="transmembrane region" description="Helical" evidence="8">
    <location>
        <begin position="299"/>
        <end position="326"/>
    </location>
</feature>
<evidence type="ECO:0000256" key="6">
    <source>
        <dbReference type="ARBA" id="ARBA00023136"/>
    </source>
</evidence>